<dbReference type="Proteomes" id="UP000284651">
    <property type="component" value="Unassembled WGS sequence"/>
</dbReference>
<dbReference type="AlphaFoldDB" id="A0A413CY33"/>
<dbReference type="RefSeq" id="WP_118356742.1">
    <property type="nucleotide sequence ID" value="NZ_CAUBVL010000003.1"/>
</dbReference>
<dbReference type="Gene3D" id="3.30.1780.10">
    <property type="entry name" value="ornithine cyclodeaminase, domain 1"/>
    <property type="match status" value="1"/>
</dbReference>
<organism evidence="1 2">
    <name type="scientific">Holdemanella biformis</name>
    <dbReference type="NCBI Taxonomy" id="1735"/>
    <lineage>
        <taxon>Bacteria</taxon>
        <taxon>Bacillati</taxon>
        <taxon>Bacillota</taxon>
        <taxon>Erysipelotrichia</taxon>
        <taxon>Erysipelotrichales</taxon>
        <taxon>Erysipelotrichaceae</taxon>
        <taxon>Holdemanella</taxon>
    </lineage>
</organism>
<sequence length="349" mass="39145">MDNNISVKLISLEDIKKTRSFDLKKIIEIIENSLIAYNKGEILLPDKISQIFDYKQQTRINCMPSTLLKEGICGVKWVSVFPNNPVLFDRQNVSGVILLSEIKTGFPFAIVDGTLITALRTACLGAIGAKYLARKDSTVYGTIGTGEQAKTHFLLIKTLFPKIKTCYVASRTSKSEDAFIQVMKKKFEDVTFIACNSDYDLAAKNADIIVTAVSCQEPLLKAKSIKKGAFYCHVGGWEDEYSVPLRADKIVCDDWASLKHRGSPTIARMYEEEILMDEDIYANLADIISGELPGRESDLEFNYFNSIGLSFVDVSVAYYIYQEVISKGFGKDWTIQNADTFEVLEDLDF</sequence>
<dbReference type="PANTHER" id="PTHR13812">
    <property type="entry name" value="KETIMINE REDUCTASE MU-CRYSTALLIN"/>
    <property type="match status" value="1"/>
</dbReference>
<dbReference type="Gene3D" id="3.40.50.720">
    <property type="entry name" value="NAD(P)-binding Rossmann-like Domain"/>
    <property type="match status" value="1"/>
</dbReference>
<dbReference type="PANTHER" id="PTHR13812:SF19">
    <property type="entry name" value="KETIMINE REDUCTASE MU-CRYSTALLIN"/>
    <property type="match status" value="1"/>
</dbReference>
<dbReference type="SUPFAM" id="SSF51735">
    <property type="entry name" value="NAD(P)-binding Rossmann-fold domains"/>
    <property type="match status" value="1"/>
</dbReference>
<dbReference type="Pfam" id="PF02423">
    <property type="entry name" value="OCD_Mu_crystall"/>
    <property type="match status" value="1"/>
</dbReference>
<gene>
    <name evidence="1" type="ORF">DWV56_02210</name>
</gene>
<proteinExistence type="predicted"/>
<accession>A0A413CY33</accession>
<dbReference type="InterPro" id="IPR003462">
    <property type="entry name" value="ODC_Mu_crystall"/>
</dbReference>
<protein>
    <submittedName>
        <fullName evidence="1">Ornithine cyclodeaminase family protein</fullName>
    </submittedName>
</protein>
<evidence type="ECO:0000313" key="2">
    <source>
        <dbReference type="Proteomes" id="UP000284651"/>
    </source>
</evidence>
<name>A0A413CY33_9FIRM</name>
<reference evidence="1 2" key="1">
    <citation type="submission" date="2018-08" db="EMBL/GenBank/DDBJ databases">
        <title>A genome reference for cultivated species of the human gut microbiota.</title>
        <authorList>
            <person name="Zou Y."/>
            <person name="Xue W."/>
            <person name="Luo G."/>
        </authorList>
    </citation>
    <scope>NUCLEOTIDE SEQUENCE [LARGE SCALE GENOMIC DNA]</scope>
    <source>
        <strain evidence="1 2">AF10-31</strain>
    </source>
</reference>
<dbReference type="EMBL" id="QSAT01000004">
    <property type="protein sequence ID" value="RGW76384.1"/>
    <property type="molecule type" value="Genomic_DNA"/>
</dbReference>
<dbReference type="InterPro" id="IPR036291">
    <property type="entry name" value="NAD(P)-bd_dom_sf"/>
</dbReference>
<dbReference type="InterPro" id="IPR023401">
    <property type="entry name" value="ODC_N"/>
</dbReference>
<dbReference type="GO" id="GO:0005737">
    <property type="term" value="C:cytoplasm"/>
    <property type="evidence" value="ECO:0007669"/>
    <property type="project" value="TreeGrafter"/>
</dbReference>
<comment type="caution">
    <text evidence="1">The sequence shown here is derived from an EMBL/GenBank/DDBJ whole genome shotgun (WGS) entry which is preliminary data.</text>
</comment>
<evidence type="ECO:0000313" key="1">
    <source>
        <dbReference type="EMBL" id="RGW76384.1"/>
    </source>
</evidence>
<dbReference type="PIRSF" id="PIRSF001439">
    <property type="entry name" value="CryM"/>
    <property type="match status" value="1"/>
</dbReference>